<keyword evidence="2" id="KW-0862">Zinc</keyword>
<comment type="caution">
    <text evidence="5">The sequence shown here is derived from an EMBL/GenBank/DDBJ whole genome shotgun (WGS) entry which is preliminary data.</text>
</comment>
<dbReference type="AlphaFoldDB" id="A0A8S3V9V3"/>
<protein>
    <recommendedName>
        <fullName evidence="4">B box-type domain-containing protein</fullName>
    </recommendedName>
</protein>
<feature type="repeat" description="NHL" evidence="3">
    <location>
        <begin position="332"/>
        <end position="362"/>
    </location>
</feature>
<evidence type="ECO:0000259" key="4">
    <source>
        <dbReference type="PROSITE" id="PS50119"/>
    </source>
</evidence>
<dbReference type="Gene3D" id="3.30.160.60">
    <property type="entry name" value="Classic Zinc Finger"/>
    <property type="match status" value="1"/>
</dbReference>
<dbReference type="PROSITE" id="PS51125">
    <property type="entry name" value="NHL"/>
    <property type="match status" value="1"/>
</dbReference>
<keyword evidence="6" id="KW-1185">Reference proteome</keyword>
<feature type="domain" description="B box-type" evidence="4">
    <location>
        <begin position="4"/>
        <end position="54"/>
    </location>
</feature>
<dbReference type="GO" id="GO:0008270">
    <property type="term" value="F:zinc ion binding"/>
    <property type="evidence" value="ECO:0007669"/>
    <property type="project" value="UniProtKB-KW"/>
</dbReference>
<dbReference type="SUPFAM" id="SSF57845">
    <property type="entry name" value="B-box zinc-binding domain"/>
    <property type="match status" value="1"/>
</dbReference>
<sequence length="400" mass="44968">MATKGHILCGVCEVQDVTTVAEHWCPECDEGLCSSCLKYHTASKSSRNHDVISVDNYSKLPPSIASIKQHCPDHDKKFQNYCPQHESLCCPICISTVHRKCEVLAIDNIIKASKESSLLEQIETAIGNIKFNIDSVIQDREENLETIKNSDRNFKKRNLSCRKEIRQVISQDAVSRHQEKMAFTDFDSSRLIVLNDNGIFDFAMCLPTRPVDITCIDDKTVAISHSRPSNEIKIVDITTKQIVKTILKTSNQCCGISYCGKNLIYYEEGTGIKTVPVSGGRSYLLVKQTSNGFWNYITASREKIYQTCLQSNTLICFTMTGQKIWEYKDSVLAGPCGIATDSEGNIYVASRTNDSIVILSPDGKYARTILTKESGLRRILGFIYMKKESFYWSPTSVNQL</sequence>
<keyword evidence="2" id="KW-0479">Metal-binding</keyword>
<keyword evidence="1" id="KW-0677">Repeat</keyword>
<accession>A0A8S3V9V3</accession>
<dbReference type="Proteomes" id="UP000683360">
    <property type="component" value="Unassembled WGS sequence"/>
</dbReference>
<dbReference type="Pfam" id="PF22586">
    <property type="entry name" value="ANCHR-like_BBOX"/>
    <property type="match status" value="1"/>
</dbReference>
<name>A0A8S3V9V3_MYTED</name>
<proteinExistence type="predicted"/>
<evidence type="ECO:0000256" key="2">
    <source>
        <dbReference type="PROSITE-ProRule" id="PRU00024"/>
    </source>
</evidence>
<dbReference type="GO" id="GO:0061630">
    <property type="term" value="F:ubiquitin protein ligase activity"/>
    <property type="evidence" value="ECO:0007669"/>
    <property type="project" value="TreeGrafter"/>
</dbReference>
<evidence type="ECO:0000256" key="1">
    <source>
        <dbReference type="ARBA" id="ARBA00022737"/>
    </source>
</evidence>
<dbReference type="Pfam" id="PF06739">
    <property type="entry name" value="SBBP"/>
    <property type="match status" value="1"/>
</dbReference>
<reference evidence="5" key="1">
    <citation type="submission" date="2021-03" db="EMBL/GenBank/DDBJ databases">
        <authorList>
            <person name="Bekaert M."/>
        </authorList>
    </citation>
    <scope>NUCLEOTIDE SEQUENCE</scope>
</reference>
<dbReference type="PROSITE" id="PS50119">
    <property type="entry name" value="ZF_BBOX"/>
    <property type="match status" value="1"/>
</dbReference>
<dbReference type="PANTHER" id="PTHR25462:SF296">
    <property type="entry name" value="MEIOTIC P26, ISOFORM F"/>
    <property type="match status" value="1"/>
</dbReference>
<evidence type="ECO:0000313" key="5">
    <source>
        <dbReference type="EMBL" id="CAG2250942.1"/>
    </source>
</evidence>
<dbReference type="Gene3D" id="2.120.10.30">
    <property type="entry name" value="TolB, C-terminal domain"/>
    <property type="match status" value="1"/>
</dbReference>
<evidence type="ECO:0000256" key="3">
    <source>
        <dbReference type="PROSITE-ProRule" id="PRU00504"/>
    </source>
</evidence>
<dbReference type="InterPro" id="IPR010620">
    <property type="entry name" value="SBBP_repeat"/>
</dbReference>
<dbReference type="SUPFAM" id="SSF63825">
    <property type="entry name" value="YWTD domain"/>
    <property type="match status" value="1"/>
</dbReference>
<gene>
    <name evidence="5" type="ORF">MEDL_62604</name>
</gene>
<dbReference type="InterPro" id="IPR011042">
    <property type="entry name" value="6-blade_b-propeller_TolB-like"/>
</dbReference>
<evidence type="ECO:0000313" key="6">
    <source>
        <dbReference type="Proteomes" id="UP000683360"/>
    </source>
</evidence>
<dbReference type="CDD" id="cd19757">
    <property type="entry name" value="Bbox1"/>
    <property type="match status" value="1"/>
</dbReference>
<keyword evidence="2" id="KW-0863">Zinc-finger</keyword>
<dbReference type="PANTHER" id="PTHR25462">
    <property type="entry name" value="BONUS, ISOFORM C-RELATED"/>
    <property type="match status" value="1"/>
</dbReference>
<dbReference type="EMBL" id="CAJPWZ010003070">
    <property type="protein sequence ID" value="CAG2250942.1"/>
    <property type="molecule type" value="Genomic_DNA"/>
</dbReference>
<dbReference type="InterPro" id="IPR001258">
    <property type="entry name" value="NHL_repeat"/>
</dbReference>
<dbReference type="InterPro" id="IPR047153">
    <property type="entry name" value="TRIM45/56/19-like"/>
</dbReference>
<organism evidence="5 6">
    <name type="scientific">Mytilus edulis</name>
    <name type="common">Blue mussel</name>
    <dbReference type="NCBI Taxonomy" id="6550"/>
    <lineage>
        <taxon>Eukaryota</taxon>
        <taxon>Metazoa</taxon>
        <taxon>Spiralia</taxon>
        <taxon>Lophotrochozoa</taxon>
        <taxon>Mollusca</taxon>
        <taxon>Bivalvia</taxon>
        <taxon>Autobranchia</taxon>
        <taxon>Pteriomorphia</taxon>
        <taxon>Mytilida</taxon>
        <taxon>Mytiloidea</taxon>
        <taxon>Mytilidae</taxon>
        <taxon>Mytilinae</taxon>
        <taxon>Mytilus</taxon>
    </lineage>
</organism>
<dbReference type="InterPro" id="IPR000315">
    <property type="entry name" value="Znf_B-box"/>
</dbReference>